<dbReference type="Proteomes" id="UP000028022">
    <property type="component" value="Unassembled WGS sequence"/>
</dbReference>
<keyword evidence="1" id="KW-0472">Membrane</keyword>
<keyword evidence="1" id="KW-0812">Transmembrane</keyword>
<gene>
    <name evidence="2" type="ORF">SK608_1818</name>
</gene>
<proteinExistence type="predicted"/>
<comment type="caution">
    <text evidence="2">The sequence shown here is derived from an EMBL/GenBank/DDBJ whole genome shotgun (WGS) entry which is preliminary data.</text>
</comment>
<accession>A0A081QM15</accession>
<evidence type="ECO:0000256" key="1">
    <source>
        <dbReference type="SAM" id="Phobius"/>
    </source>
</evidence>
<name>A0A081QM15_STRMT</name>
<organism evidence="2 3">
    <name type="scientific">Streptococcus mitis</name>
    <dbReference type="NCBI Taxonomy" id="28037"/>
    <lineage>
        <taxon>Bacteria</taxon>
        <taxon>Bacillati</taxon>
        <taxon>Bacillota</taxon>
        <taxon>Bacilli</taxon>
        <taxon>Lactobacillales</taxon>
        <taxon>Streptococcaceae</taxon>
        <taxon>Streptococcus</taxon>
        <taxon>Streptococcus mitis group</taxon>
    </lineage>
</organism>
<sequence length="48" mass="5259">MMELVLKTIIGPIVVGVILRLHSMKIKEQTRKLTPGCTGVRQGEADVV</sequence>
<evidence type="ECO:0000313" key="3">
    <source>
        <dbReference type="Proteomes" id="UP000028022"/>
    </source>
</evidence>
<keyword evidence="1" id="KW-1133">Transmembrane helix</keyword>
<feature type="transmembrane region" description="Helical" evidence="1">
    <location>
        <begin position="6"/>
        <end position="23"/>
    </location>
</feature>
<evidence type="ECO:0000313" key="2">
    <source>
        <dbReference type="EMBL" id="KEQ43988.1"/>
    </source>
</evidence>
<protein>
    <submittedName>
        <fullName evidence="2">Uncharacterized protein</fullName>
    </submittedName>
</protein>
<dbReference type="AlphaFoldDB" id="A0A081QM15"/>
<reference evidence="2 3" key="1">
    <citation type="submission" date="2014-05" db="EMBL/GenBank/DDBJ databases">
        <authorList>
            <person name="Daugherty S.C."/>
            <person name="Tallon L.J."/>
            <person name="Sadzewicz L."/>
            <person name="Kilian M."/>
            <person name="Tettelin H."/>
        </authorList>
    </citation>
    <scope>NUCLEOTIDE SEQUENCE [LARGE SCALE GENOMIC DNA]</scope>
    <source>
        <strain evidence="2 3">SK608</strain>
    </source>
</reference>
<dbReference type="EMBL" id="JPFZ01000013">
    <property type="protein sequence ID" value="KEQ43988.1"/>
    <property type="molecule type" value="Genomic_DNA"/>
</dbReference>